<dbReference type="STRING" id="1561998.A0A1I7TC29"/>
<dbReference type="GO" id="GO:0016747">
    <property type="term" value="F:acyltransferase activity, transferring groups other than amino-acyl groups"/>
    <property type="evidence" value="ECO:0007669"/>
    <property type="project" value="InterPro"/>
</dbReference>
<feature type="domain" description="N-acetyltransferase" evidence="1">
    <location>
        <begin position="141"/>
        <end position="281"/>
    </location>
</feature>
<dbReference type="AlphaFoldDB" id="A0A1I7TC29"/>
<reference evidence="3" key="1">
    <citation type="submission" date="2016-11" db="UniProtKB">
        <authorList>
            <consortium name="WormBaseParasite"/>
        </authorList>
    </citation>
    <scope>IDENTIFICATION</scope>
</reference>
<proteinExistence type="predicted"/>
<protein>
    <submittedName>
        <fullName evidence="3">N-acetyltransferase domain-containing protein</fullName>
    </submittedName>
</protein>
<evidence type="ECO:0000259" key="1">
    <source>
        <dbReference type="PROSITE" id="PS51186"/>
    </source>
</evidence>
<dbReference type="Pfam" id="PF00583">
    <property type="entry name" value="Acetyltransf_1"/>
    <property type="match status" value="1"/>
</dbReference>
<evidence type="ECO:0000313" key="3">
    <source>
        <dbReference type="WBParaSite" id="Csp11.Scaffold577.g4486.t1"/>
    </source>
</evidence>
<dbReference type="InterPro" id="IPR000182">
    <property type="entry name" value="GNAT_dom"/>
</dbReference>
<dbReference type="WBParaSite" id="Csp11.Scaffold577.g4486.t1">
    <property type="protein sequence ID" value="Csp11.Scaffold577.g4486.t1"/>
    <property type="gene ID" value="Csp11.Scaffold577.g4486"/>
</dbReference>
<dbReference type="Gene3D" id="3.40.630.30">
    <property type="match status" value="1"/>
</dbReference>
<dbReference type="PROSITE" id="PS51186">
    <property type="entry name" value="GNAT"/>
    <property type="match status" value="1"/>
</dbReference>
<keyword evidence="2" id="KW-1185">Reference proteome</keyword>
<sequence length="289" mass="33102">MSFDPNSLPICDPELEELSIIIDSEENAIEQSAEGTSGTPPVVTLMLKDRRDKKREYLETEGFHSWESQKEYLTMKEGLEVISQFQNLIDERFKKLEEVDKPSGSAKKVAVVTDNLLRAVVNKTVTKAQFLLYASSIQNDVVLGRVDKSNIEKFKEIVEAITPFNKHKNFYNSALETPGLVYIAFHKEAAVGAIFAEKKAKNVVSIKTLGVLPAFKERRIGELLFGTVLANVEEMKEVRYIEMYIQAQNNPAIYMVNLMGFKKTWMRDLYFESFLRKVPVNYYRKPNTH</sequence>
<dbReference type="SUPFAM" id="SSF55729">
    <property type="entry name" value="Acyl-CoA N-acyltransferases (Nat)"/>
    <property type="match status" value="1"/>
</dbReference>
<organism evidence="2 3">
    <name type="scientific">Caenorhabditis tropicalis</name>
    <dbReference type="NCBI Taxonomy" id="1561998"/>
    <lineage>
        <taxon>Eukaryota</taxon>
        <taxon>Metazoa</taxon>
        <taxon>Ecdysozoa</taxon>
        <taxon>Nematoda</taxon>
        <taxon>Chromadorea</taxon>
        <taxon>Rhabditida</taxon>
        <taxon>Rhabditina</taxon>
        <taxon>Rhabditomorpha</taxon>
        <taxon>Rhabditoidea</taxon>
        <taxon>Rhabditidae</taxon>
        <taxon>Peloderinae</taxon>
        <taxon>Caenorhabditis</taxon>
    </lineage>
</organism>
<name>A0A1I7TC29_9PELO</name>
<dbReference type="Proteomes" id="UP000095282">
    <property type="component" value="Unplaced"/>
</dbReference>
<accession>A0A1I7TC29</accession>
<dbReference type="InterPro" id="IPR016181">
    <property type="entry name" value="Acyl_CoA_acyltransferase"/>
</dbReference>
<evidence type="ECO:0000313" key="2">
    <source>
        <dbReference type="Proteomes" id="UP000095282"/>
    </source>
</evidence>